<dbReference type="GO" id="GO:0071140">
    <property type="term" value="P:resolution of mitotic recombination intermediates"/>
    <property type="evidence" value="ECO:0007669"/>
    <property type="project" value="TreeGrafter"/>
</dbReference>
<keyword evidence="1" id="KW-0547">Nucleotide-binding</keyword>
<evidence type="ECO:0000259" key="3">
    <source>
        <dbReference type="PROSITE" id="PS50162"/>
    </source>
</evidence>
<dbReference type="InterPro" id="IPR020588">
    <property type="entry name" value="RecA_ATP-bd"/>
</dbReference>
<dbReference type="SUPFAM" id="SSF52540">
    <property type="entry name" value="P-loop containing nucleoside triphosphate hydrolases"/>
    <property type="match status" value="1"/>
</dbReference>
<accession>A0AB34J9K1</accession>
<dbReference type="PANTHER" id="PTHR46487">
    <property type="entry name" value="DNA REPAIR PROTEIN XRCC3"/>
    <property type="match status" value="1"/>
</dbReference>
<reference evidence="4 5" key="1">
    <citation type="journal article" date="2024" name="Science">
        <title>Giant polyketide synthase enzymes in the biosynthesis of giant marine polyether toxins.</title>
        <authorList>
            <person name="Fallon T.R."/>
            <person name="Shende V.V."/>
            <person name="Wierzbicki I.H."/>
            <person name="Pendleton A.L."/>
            <person name="Watervoot N.F."/>
            <person name="Auber R.P."/>
            <person name="Gonzalez D.J."/>
            <person name="Wisecaver J.H."/>
            <person name="Moore B.S."/>
        </authorList>
    </citation>
    <scope>NUCLEOTIDE SEQUENCE [LARGE SCALE GENOMIC DNA]</scope>
    <source>
        <strain evidence="4 5">12B1</strain>
    </source>
</reference>
<dbReference type="GO" id="GO:0000722">
    <property type="term" value="P:telomere maintenance via recombination"/>
    <property type="evidence" value="ECO:0007669"/>
    <property type="project" value="TreeGrafter"/>
</dbReference>
<gene>
    <name evidence="4" type="ORF">AB1Y20_003002</name>
</gene>
<name>A0AB34J9K1_PRYPA</name>
<keyword evidence="5" id="KW-1185">Reference proteome</keyword>
<proteinExistence type="predicted"/>
<evidence type="ECO:0000256" key="2">
    <source>
        <dbReference type="ARBA" id="ARBA00022840"/>
    </source>
</evidence>
<evidence type="ECO:0000256" key="1">
    <source>
        <dbReference type="ARBA" id="ARBA00022741"/>
    </source>
</evidence>
<feature type="domain" description="RecA family profile 1" evidence="3">
    <location>
        <begin position="18"/>
        <end position="205"/>
    </location>
</feature>
<comment type="caution">
    <text evidence="4">The sequence shown here is derived from an EMBL/GenBank/DDBJ whole genome shotgun (WGS) entry which is preliminary data.</text>
</comment>
<dbReference type="Pfam" id="PF08423">
    <property type="entry name" value="Rad51"/>
    <property type="match status" value="1"/>
</dbReference>
<dbReference type="PANTHER" id="PTHR46487:SF1">
    <property type="entry name" value="DNA REPAIR PROTEIN XRCC3"/>
    <property type="match status" value="1"/>
</dbReference>
<dbReference type="Proteomes" id="UP001515480">
    <property type="component" value="Unassembled WGS sequence"/>
</dbReference>
<dbReference type="InterPro" id="IPR027417">
    <property type="entry name" value="P-loop_NTPase"/>
</dbReference>
<dbReference type="AlphaFoldDB" id="A0AB34J9K1"/>
<organism evidence="4 5">
    <name type="scientific">Prymnesium parvum</name>
    <name type="common">Toxic golden alga</name>
    <dbReference type="NCBI Taxonomy" id="97485"/>
    <lineage>
        <taxon>Eukaryota</taxon>
        <taxon>Haptista</taxon>
        <taxon>Haptophyta</taxon>
        <taxon>Prymnesiophyceae</taxon>
        <taxon>Prymnesiales</taxon>
        <taxon>Prymnesiaceae</taxon>
        <taxon>Prymnesium</taxon>
    </lineage>
</organism>
<dbReference type="GO" id="GO:0140664">
    <property type="term" value="F:ATP-dependent DNA damage sensor activity"/>
    <property type="evidence" value="ECO:0007669"/>
    <property type="project" value="InterPro"/>
</dbReference>
<dbReference type="GO" id="GO:0033065">
    <property type="term" value="C:Rad51C-XRCC3 complex"/>
    <property type="evidence" value="ECO:0007669"/>
    <property type="project" value="TreeGrafter"/>
</dbReference>
<evidence type="ECO:0000313" key="5">
    <source>
        <dbReference type="Proteomes" id="UP001515480"/>
    </source>
</evidence>
<dbReference type="PIRSF" id="PIRSF005856">
    <property type="entry name" value="Rad51"/>
    <property type="match status" value="1"/>
</dbReference>
<keyword evidence="2" id="KW-0067">ATP-binding</keyword>
<dbReference type="Gene3D" id="3.40.50.300">
    <property type="entry name" value="P-loop containing nucleotide triphosphate hydrolases"/>
    <property type="match status" value="1"/>
</dbReference>
<dbReference type="GO" id="GO:0005657">
    <property type="term" value="C:replication fork"/>
    <property type="evidence" value="ECO:0007669"/>
    <property type="project" value="TreeGrafter"/>
</dbReference>
<dbReference type="EMBL" id="JBGBPQ010000010">
    <property type="protein sequence ID" value="KAL1518715.1"/>
    <property type="molecule type" value="Genomic_DNA"/>
</dbReference>
<dbReference type="GO" id="GO:0005524">
    <property type="term" value="F:ATP binding"/>
    <property type="evidence" value="ECO:0007669"/>
    <property type="project" value="UniProtKB-KW"/>
</dbReference>
<dbReference type="InterPro" id="IPR016467">
    <property type="entry name" value="DNA_recomb/repair_RecA-like"/>
</dbReference>
<dbReference type="GO" id="GO:0090656">
    <property type="term" value="P:t-circle formation"/>
    <property type="evidence" value="ECO:0007669"/>
    <property type="project" value="TreeGrafter"/>
</dbReference>
<protein>
    <recommendedName>
        <fullName evidence="3">RecA family profile 1 domain-containing protein</fullName>
    </recommendedName>
</protein>
<sequence>MTPPRPVPASILLCSPAHTRKLSLGCPSLDRFLGGGIDHGGITEVAGEAGSGKTQLALQLMLHVQLPHGRGGLGGGAVYLHSDHASYVPALNRLRTLAEAFARAHAALGATVDRLMDQVSVVQIDDVDTLASVLQHDVPAFLAEKQVRLVVLDSIGALFRHAGDDAGRSRASQQAERAQQLFAVAARLKSLSDRFNVAVVVTNQVTDKPLSASGLASAPAYERGACRLADGASVRVPALGVGWAHCVNTRLILTRHEVSVPGAPSAASPVVVGGLGAKRKHSSLEWSDDVRVGGWEESSQAYCSPSTSTTRTAHIAWSPRLPGRSMRFEVRDDGLHGIAS</sequence>
<dbReference type="PROSITE" id="PS50162">
    <property type="entry name" value="RECA_2"/>
    <property type="match status" value="1"/>
</dbReference>
<dbReference type="InterPro" id="IPR013632">
    <property type="entry name" value="Rad51_C"/>
</dbReference>
<evidence type="ECO:0000313" key="4">
    <source>
        <dbReference type="EMBL" id="KAL1518715.1"/>
    </source>
</evidence>
<dbReference type="GO" id="GO:0045003">
    <property type="term" value="P:double-strand break repair via synthesis-dependent strand annealing"/>
    <property type="evidence" value="ECO:0007669"/>
    <property type="project" value="TreeGrafter"/>
</dbReference>
<dbReference type="SMART" id="SM00382">
    <property type="entry name" value="AAA"/>
    <property type="match status" value="1"/>
</dbReference>
<dbReference type="GO" id="GO:0000400">
    <property type="term" value="F:four-way junction DNA binding"/>
    <property type="evidence" value="ECO:0007669"/>
    <property type="project" value="TreeGrafter"/>
</dbReference>
<dbReference type="InterPro" id="IPR003593">
    <property type="entry name" value="AAA+_ATPase"/>
</dbReference>